<reference evidence="1" key="1">
    <citation type="submission" date="2023-06" db="EMBL/GenBank/DDBJ databases">
        <authorList>
            <person name="Jiang Y."/>
            <person name="Liu Q."/>
        </authorList>
    </citation>
    <scope>NUCLEOTIDE SEQUENCE</scope>
    <source>
        <strain evidence="1">CGMCC 1.12090</strain>
    </source>
</reference>
<protein>
    <submittedName>
        <fullName evidence="1">Uncharacterized protein</fullName>
    </submittedName>
</protein>
<comment type="caution">
    <text evidence="1">The sequence shown here is derived from an EMBL/GenBank/DDBJ whole genome shotgun (WGS) entry which is preliminary data.</text>
</comment>
<organism evidence="1 2">
    <name type="scientific">Variovorax ginsengisoli</name>
    <dbReference type="NCBI Taxonomy" id="363844"/>
    <lineage>
        <taxon>Bacteria</taxon>
        <taxon>Pseudomonadati</taxon>
        <taxon>Pseudomonadota</taxon>
        <taxon>Betaproteobacteria</taxon>
        <taxon>Burkholderiales</taxon>
        <taxon>Comamonadaceae</taxon>
        <taxon>Variovorax</taxon>
    </lineage>
</organism>
<gene>
    <name evidence="1" type="ORF">Q2T77_21395</name>
</gene>
<accession>A0ABT8S7F8</accession>
<dbReference type="Proteomes" id="UP001169027">
    <property type="component" value="Unassembled WGS sequence"/>
</dbReference>
<name>A0ABT8S7F8_9BURK</name>
<proteinExistence type="predicted"/>
<dbReference type="RefSeq" id="WP_301812614.1">
    <property type="nucleotide sequence ID" value="NZ_JAUJZH010000016.1"/>
</dbReference>
<dbReference type="EMBL" id="JAUKVY010000016">
    <property type="protein sequence ID" value="MDO1534852.1"/>
    <property type="molecule type" value="Genomic_DNA"/>
</dbReference>
<sequence>MNPPWVEFPDIPMGSAGWRMGHGEPYMQRWTAWYQARSADERRVYQTSWREPRDWAGFFAYVDDGTLPPSVAERRARLEEPQRPPSPDERSILDYYRAQWLIRRYMRQIDQFQVSARHPSPYLGERDGEHLMGYYEEPDGSWWRVSNPNRGGLEMLRIDAELLSDWKERLL</sequence>
<keyword evidence="2" id="KW-1185">Reference proteome</keyword>
<evidence type="ECO:0000313" key="2">
    <source>
        <dbReference type="Proteomes" id="UP001169027"/>
    </source>
</evidence>
<evidence type="ECO:0000313" key="1">
    <source>
        <dbReference type="EMBL" id="MDO1534852.1"/>
    </source>
</evidence>